<evidence type="ECO:0000256" key="9">
    <source>
        <dbReference type="RuleBase" id="RU004016"/>
    </source>
</evidence>
<proteinExistence type="inferred from homology"/>
<keyword evidence="11" id="KW-0121">Carboxypeptidase</keyword>
<dbReference type="Pfam" id="PF00768">
    <property type="entry name" value="Peptidase_S11"/>
    <property type="match status" value="1"/>
</dbReference>
<dbReference type="PRINTS" id="PR00725">
    <property type="entry name" value="DADACBPTASE1"/>
</dbReference>
<evidence type="ECO:0000256" key="5">
    <source>
        <dbReference type="ARBA" id="ARBA00022984"/>
    </source>
</evidence>
<evidence type="ECO:0000256" key="4">
    <source>
        <dbReference type="ARBA" id="ARBA00022960"/>
    </source>
</evidence>
<dbReference type="Gene3D" id="3.40.710.10">
    <property type="entry name" value="DD-peptidase/beta-lactamase superfamily"/>
    <property type="match status" value="1"/>
</dbReference>
<evidence type="ECO:0000256" key="2">
    <source>
        <dbReference type="ARBA" id="ARBA00022729"/>
    </source>
</evidence>
<evidence type="ECO:0000259" key="10">
    <source>
        <dbReference type="Pfam" id="PF00768"/>
    </source>
</evidence>
<dbReference type="GO" id="GO:0006508">
    <property type="term" value="P:proteolysis"/>
    <property type="evidence" value="ECO:0007669"/>
    <property type="project" value="InterPro"/>
</dbReference>
<keyword evidence="5" id="KW-0573">Peptidoglycan synthesis</keyword>
<dbReference type="EMBL" id="JAHLFV010000131">
    <property type="protein sequence ID" value="MBU3850023.1"/>
    <property type="molecule type" value="Genomic_DNA"/>
</dbReference>
<feature type="active site" evidence="7">
    <location>
        <position position="166"/>
    </location>
</feature>
<dbReference type="Proteomes" id="UP000823914">
    <property type="component" value="Unassembled WGS sequence"/>
</dbReference>
<evidence type="ECO:0000256" key="6">
    <source>
        <dbReference type="ARBA" id="ARBA00023316"/>
    </source>
</evidence>
<dbReference type="PANTHER" id="PTHR21581">
    <property type="entry name" value="D-ALANYL-D-ALANINE CARBOXYPEPTIDASE"/>
    <property type="match status" value="1"/>
</dbReference>
<comment type="caution">
    <text evidence="11">The sequence shown here is derived from an EMBL/GenBank/DDBJ whole genome shotgun (WGS) entry which is preliminary data.</text>
</comment>
<organism evidence="11 12">
    <name type="scientific">Candidatus Treponema excrementipullorum</name>
    <dbReference type="NCBI Taxonomy" id="2838768"/>
    <lineage>
        <taxon>Bacteria</taxon>
        <taxon>Pseudomonadati</taxon>
        <taxon>Spirochaetota</taxon>
        <taxon>Spirochaetia</taxon>
        <taxon>Spirochaetales</taxon>
        <taxon>Treponemataceae</taxon>
        <taxon>Treponema</taxon>
    </lineage>
</organism>
<feature type="active site" description="Acyl-ester intermediate" evidence="7">
    <location>
        <position position="102"/>
    </location>
</feature>
<dbReference type="GO" id="GO:0009252">
    <property type="term" value="P:peptidoglycan biosynthetic process"/>
    <property type="evidence" value="ECO:0007669"/>
    <property type="project" value="UniProtKB-KW"/>
</dbReference>
<evidence type="ECO:0000256" key="8">
    <source>
        <dbReference type="PIRSR" id="PIRSR618044-2"/>
    </source>
</evidence>
<dbReference type="GO" id="GO:0008360">
    <property type="term" value="P:regulation of cell shape"/>
    <property type="evidence" value="ECO:0007669"/>
    <property type="project" value="UniProtKB-KW"/>
</dbReference>
<dbReference type="InterPro" id="IPR018044">
    <property type="entry name" value="Peptidase_S11"/>
</dbReference>
<reference evidence="11" key="2">
    <citation type="submission" date="2021-04" db="EMBL/GenBank/DDBJ databases">
        <authorList>
            <person name="Gilroy R."/>
        </authorList>
    </citation>
    <scope>NUCLEOTIDE SEQUENCE</scope>
    <source>
        <strain evidence="11">Gambia15-2214</strain>
    </source>
</reference>
<dbReference type="AlphaFoldDB" id="A0A9E2P0M2"/>
<keyword evidence="11" id="KW-0645">Protease</keyword>
<evidence type="ECO:0000313" key="12">
    <source>
        <dbReference type="Proteomes" id="UP000823914"/>
    </source>
</evidence>
<keyword evidence="2" id="KW-0732">Signal</keyword>
<evidence type="ECO:0000256" key="3">
    <source>
        <dbReference type="ARBA" id="ARBA00022801"/>
    </source>
</evidence>
<dbReference type="SUPFAM" id="SSF56601">
    <property type="entry name" value="beta-lactamase/transpeptidase-like"/>
    <property type="match status" value="1"/>
</dbReference>
<dbReference type="PANTHER" id="PTHR21581:SF6">
    <property type="entry name" value="TRAFFICKING PROTEIN PARTICLE COMPLEX SUBUNIT 12"/>
    <property type="match status" value="1"/>
</dbReference>
<protein>
    <submittedName>
        <fullName evidence="11">D-alanyl-D-alanine carboxypeptidase</fullName>
    </submittedName>
</protein>
<dbReference type="InterPro" id="IPR001967">
    <property type="entry name" value="Peptidase_S11_N"/>
</dbReference>
<gene>
    <name evidence="11" type="ORF">IAA16_05615</name>
</gene>
<feature type="active site" description="Proton acceptor" evidence="7">
    <location>
        <position position="105"/>
    </location>
</feature>
<reference evidence="11" key="1">
    <citation type="journal article" date="2021" name="PeerJ">
        <title>Extensive microbial diversity within the chicken gut microbiome revealed by metagenomics and culture.</title>
        <authorList>
            <person name="Gilroy R."/>
            <person name="Ravi A."/>
            <person name="Getino M."/>
            <person name="Pursley I."/>
            <person name="Horton D.L."/>
            <person name="Alikhan N.F."/>
            <person name="Baker D."/>
            <person name="Gharbi K."/>
            <person name="Hall N."/>
            <person name="Watson M."/>
            <person name="Adriaenssens E.M."/>
            <person name="Foster-Nyarko E."/>
            <person name="Jarju S."/>
            <person name="Secka A."/>
            <person name="Antonio M."/>
            <person name="Oren A."/>
            <person name="Chaudhuri R.R."/>
            <person name="La Ragione R."/>
            <person name="Hildebrand F."/>
            <person name="Pallen M.J."/>
        </authorList>
    </citation>
    <scope>NUCLEOTIDE SEQUENCE</scope>
    <source>
        <strain evidence="11">Gambia15-2214</strain>
    </source>
</reference>
<sequence length="345" mass="38313">MKKKIILICSFVLLLTGAFTGTFFLYVETVKNPKTIEITSEDIASFRESTQDRYPVPLLSELPYEDDFTELDLSCGAAILIDAETGAILYEKNADRVIPPASMTKLVVMYVVFQEIATGAISLDDIVPLPPESWAVNAPPASSLMFLGEGQTVTLRELLLGLAVASGNDAAVAVAHYVSGSVDSFIERMNLEMKKLGLEKTHFVEPSGYSELNVTTPREFATFARQYILRYPEALRDYHSQLSISYPQEKNLPSWQIGKEHPIYQQNTNKLLGLMEGCDGLKTGFIYESGYNLSLTVKRGDTRFISVTMQGAGSGSAEGNDYRIKDSTTLMEWAFANYKTCYMED</sequence>
<comment type="similarity">
    <text evidence="1 9">Belongs to the peptidase S11 family.</text>
</comment>
<dbReference type="GO" id="GO:0009002">
    <property type="term" value="F:serine-type D-Ala-D-Ala carboxypeptidase activity"/>
    <property type="evidence" value="ECO:0007669"/>
    <property type="project" value="InterPro"/>
</dbReference>
<keyword evidence="4" id="KW-0133">Cell shape</keyword>
<evidence type="ECO:0000256" key="1">
    <source>
        <dbReference type="ARBA" id="ARBA00007164"/>
    </source>
</evidence>
<feature type="domain" description="Peptidase S11 D-alanyl-D-alanine carboxypeptidase A N-terminal" evidence="10">
    <location>
        <begin position="71"/>
        <end position="311"/>
    </location>
</feature>
<evidence type="ECO:0000256" key="7">
    <source>
        <dbReference type="PIRSR" id="PIRSR618044-1"/>
    </source>
</evidence>
<accession>A0A9E2P0M2</accession>
<dbReference type="GO" id="GO:0071555">
    <property type="term" value="P:cell wall organization"/>
    <property type="evidence" value="ECO:0007669"/>
    <property type="project" value="UniProtKB-KW"/>
</dbReference>
<dbReference type="InterPro" id="IPR012338">
    <property type="entry name" value="Beta-lactam/transpept-like"/>
</dbReference>
<keyword evidence="6" id="KW-0961">Cell wall biogenesis/degradation</keyword>
<feature type="binding site" evidence="8">
    <location>
        <position position="282"/>
    </location>
    <ligand>
        <name>substrate</name>
    </ligand>
</feature>
<evidence type="ECO:0000313" key="11">
    <source>
        <dbReference type="EMBL" id="MBU3850023.1"/>
    </source>
</evidence>
<feature type="non-terminal residue" evidence="11">
    <location>
        <position position="345"/>
    </location>
</feature>
<name>A0A9E2P0M2_9SPIR</name>
<keyword evidence="3" id="KW-0378">Hydrolase</keyword>